<evidence type="ECO:0000313" key="3">
    <source>
        <dbReference type="Proteomes" id="UP001330812"/>
    </source>
</evidence>
<dbReference type="RefSeq" id="WP_326569379.1">
    <property type="nucleotide sequence ID" value="NZ_CP142149.1"/>
</dbReference>
<dbReference type="InterPro" id="IPR036390">
    <property type="entry name" value="WH_DNA-bd_sf"/>
</dbReference>
<feature type="domain" description="HTH marR-type" evidence="1">
    <location>
        <begin position="1"/>
        <end position="140"/>
    </location>
</feature>
<evidence type="ECO:0000313" key="2">
    <source>
        <dbReference type="EMBL" id="WSE30434.1"/>
    </source>
</evidence>
<accession>A0ABZ1I7M6</accession>
<dbReference type="EMBL" id="CP142149">
    <property type="protein sequence ID" value="WSE30434.1"/>
    <property type="molecule type" value="Genomic_DNA"/>
</dbReference>
<dbReference type="InterPro" id="IPR039422">
    <property type="entry name" value="MarR/SlyA-like"/>
</dbReference>
<reference evidence="2 3" key="1">
    <citation type="journal article" date="2015" name="Int. J. Syst. Evol. Microbiol.">
        <title>Amycolatopsis rhabdoformis sp. nov., an actinomycete isolated from a tropical forest soil.</title>
        <authorList>
            <person name="Souza W.R."/>
            <person name="Silva R.E."/>
            <person name="Goodfellow M."/>
            <person name="Busarakam K."/>
            <person name="Figueiro F.S."/>
            <person name="Ferreira D."/>
            <person name="Rodrigues-Filho E."/>
            <person name="Moraes L.A.B."/>
            <person name="Zucchi T.D."/>
        </authorList>
    </citation>
    <scope>NUCLEOTIDE SEQUENCE [LARGE SCALE GENOMIC DNA]</scope>
    <source>
        <strain evidence="2 3">NCIMB 14900</strain>
    </source>
</reference>
<proteinExistence type="predicted"/>
<organism evidence="2 3">
    <name type="scientific">Amycolatopsis rhabdoformis</name>
    <dbReference type="NCBI Taxonomy" id="1448059"/>
    <lineage>
        <taxon>Bacteria</taxon>
        <taxon>Bacillati</taxon>
        <taxon>Actinomycetota</taxon>
        <taxon>Actinomycetes</taxon>
        <taxon>Pseudonocardiales</taxon>
        <taxon>Pseudonocardiaceae</taxon>
        <taxon>Amycolatopsis</taxon>
    </lineage>
</organism>
<gene>
    <name evidence="2" type="ORF">VSH64_47910</name>
</gene>
<dbReference type="PROSITE" id="PS50995">
    <property type="entry name" value="HTH_MARR_2"/>
    <property type="match status" value="1"/>
</dbReference>
<dbReference type="PRINTS" id="PR00598">
    <property type="entry name" value="HTHMARR"/>
</dbReference>
<sequence length="147" mass="16089">MVRAERNGLRGNHVIMLRRAVQATTACWQERITELTPPQYTVLLALEAHPHASLTEVTALTMIDSATLTPLVSRLVERGLLTRTTDPASARRKLLGLTAEGAAVLKKVKPLARAAEKASLEVLSADEREQLLALTTKVVDHRRGRPA</sequence>
<dbReference type="Gene3D" id="1.10.10.10">
    <property type="entry name" value="Winged helix-like DNA-binding domain superfamily/Winged helix DNA-binding domain"/>
    <property type="match status" value="1"/>
</dbReference>
<dbReference type="InterPro" id="IPR036388">
    <property type="entry name" value="WH-like_DNA-bd_sf"/>
</dbReference>
<protein>
    <submittedName>
        <fullName evidence="2">MarR family transcriptional regulator</fullName>
    </submittedName>
</protein>
<keyword evidence="3" id="KW-1185">Reference proteome</keyword>
<evidence type="ECO:0000259" key="1">
    <source>
        <dbReference type="PROSITE" id="PS50995"/>
    </source>
</evidence>
<dbReference type="PANTHER" id="PTHR33164:SF95">
    <property type="entry name" value="TRANSCRIPTIONAL REGULATOR"/>
    <property type="match status" value="1"/>
</dbReference>
<dbReference type="SMART" id="SM00347">
    <property type="entry name" value="HTH_MARR"/>
    <property type="match status" value="1"/>
</dbReference>
<dbReference type="Proteomes" id="UP001330812">
    <property type="component" value="Chromosome"/>
</dbReference>
<name>A0ABZ1I7M6_9PSEU</name>
<dbReference type="InterPro" id="IPR000835">
    <property type="entry name" value="HTH_MarR-typ"/>
</dbReference>
<dbReference type="PANTHER" id="PTHR33164">
    <property type="entry name" value="TRANSCRIPTIONAL REGULATOR, MARR FAMILY"/>
    <property type="match status" value="1"/>
</dbReference>
<dbReference type="Pfam" id="PF12802">
    <property type="entry name" value="MarR_2"/>
    <property type="match status" value="1"/>
</dbReference>
<dbReference type="SUPFAM" id="SSF46785">
    <property type="entry name" value="Winged helix' DNA-binding domain"/>
    <property type="match status" value="1"/>
</dbReference>